<comment type="caution">
    <text evidence="1">The sequence shown here is derived from an EMBL/GenBank/DDBJ whole genome shotgun (WGS) entry which is preliminary data.</text>
</comment>
<sequence length="109" mass="12841">MFSTTYRTESGRIPPNQEEVLLNNSAPNIEEFRQEIVNIINEDPPSYDYINEDAPVEIQEVPQNTNIDTNYISERITQEYQEIFSRIKILDETIGKCFLYISLQIKNFF</sequence>
<organism evidence="1 2">
    <name type="scientific">Cetraspora pellucida</name>
    <dbReference type="NCBI Taxonomy" id="1433469"/>
    <lineage>
        <taxon>Eukaryota</taxon>
        <taxon>Fungi</taxon>
        <taxon>Fungi incertae sedis</taxon>
        <taxon>Mucoromycota</taxon>
        <taxon>Glomeromycotina</taxon>
        <taxon>Glomeromycetes</taxon>
        <taxon>Diversisporales</taxon>
        <taxon>Gigasporaceae</taxon>
        <taxon>Cetraspora</taxon>
    </lineage>
</organism>
<dbReference type="Proteomes" id="UP000789366">
    <property type="component" value="Unassembled WGS sequence"/>
</dbReference>
<protein>
    <submittedName>
        <fullName evidence="1">3123_t:CDS:1</fullName>
    </submittedName>
</protein>
<evidence type="ECO:0000313" key="2">
    <source>
        <dbReference type="Proteomes" id="UP000789366"/>
    </source>
</evidence>
<proteinExistence type="predicted"/>
<evidence type="ECO:0000313" key="1">
    <source>
        <dbReference type="EMBL" id="CAG8487947.1"/>
    </source>
</evidence>
<keyword evidence="2" id="KW-1185">Reference proteome</keyword>
<reference evidence="1" key="1">
    <citation type="submission" date="2021-06" db="EMBL/GenBank/DDBJ databases">
        <authorList>
            <person name="Kallberg Y."/>
            <person name="Tangrot J."/>
            <person name="Rosling A."/>
        </authorList>
    </citation>
    <scope>NUCLEOTIDE SEQUENCE</scope>
    <source>
        <strain evidence="1">28 12/20/2015</strain>
    </source>
</reference>
<name>A0ACA9KSI5_9GLOM</name>
<gene>
    <name evidence="1" type="ORF">SPELUC_LOCUS2426</name>
</gene>
<accession>A0ACA9KSI5</accession>
<dbReference type="EMBL" id="CAJVPW010001596">
    <property type="protein sequence ID" value="CAG8487947.1"/>
    <property type="molecule type" value="Genomic_DNA"/>
</dbReference>